<dbReference type="HOGENOM" id="CLU_130337_0_0_9"/>
<dbReference type="Proteomes" id="UP000006094">
    <property type="component" value="Chromosome"/>
</dbReference>
<keyword evidence="3" id="KW-1185">Reference proteome</keyword>
<dbReference type="Pfam" id="PF00583">
    <property type="entry name" value="Acetyltransf_1"/>
    <property type="match status" value="1"/>
</dbReference>
<dbReference type="InterPro" id="IPR000182">
    <property type="entry name" value="GNAT_dom"/>
</dbReference>
<dbReference type="Gene3D" id="3.40.630.30">
    <property type="match status" value="1"/>
</dbReference>
<dbReference type="EMBL" id="CP003326">
    <property type="protein sequence ID" value="AFS77540.1"/>
    <property type="molecule type" value="Genomic_DNA"/>
</dbReference>
<evidence type="ECO:0000313" key="2">
    <source>
        <dbReference type="EMBL" id="AFS77540.1"/>
    </source>
</evidence>
<dbReference type="GO" id="GO:0016747">
    <property type="term" value="F:acyltransferase activity, transferring groups other than amino-acyl groups"/>
    <property type="evidence" value="ECO:0007669"/>
    <property type="project" value="InterPro"/>
</dbReference>
<accession>K0AXS3</accession>
<dbReference type="KEGG" id="cad:Curi_c04650"/>
<evidence type="ECO:0000259" key="1">
    <source>
        <dbReference type="PROSITE" id="PS51186"/>
    </source>
</evidence>
<proteinExistence type="predicted"/>
<gene>
    <name evidence="2" type="ordered locus">Curi_c04650</name>
</gene>
<evidence type="ECO:0000313" key="3">
    <source>
        <dbReference type="Proteomes" id="UP000006094"/>
    </source>
</evidence>
<sequence>MQTISYKELKISEINLQLFADFNRYQDVKKCWRKENNEWILKDISFTEQWDLPEYDHLIKCLHSTIKTGGVVFGAFYADILVGFASIENQLFGSKSKYLQLSNIYTSYGKRCIGIGKELFLLVCEKAKQMGAEKLYISAHSSEESRAFYKAIGCNEATEYNLKLVAEEPCDCQLEYAL</sequence>
<dbReference type="RefSeq" id="WP_014966677.1">
    <property type="nucleotide sequence ID" value="NC_018664.1"/>
</dbReference>
<dbReference type="PATRIC" id="fig|1128398.3.peg.486"/>
<dbReference type="AlphaFoldDB" id="K0AXS3"/>
<dbReference type="InterPro" id="IPR016181">
    <property type="entry name" value="Acyl_CoA_acyltransferase"/>
</dbReference>
<reference evidence="2 3" key="1">
    <citation type="journal article" date="2012" name="PLoS ONE">
        <title>The purine-utilizing bacterium Clostridium acidurici 9a: a genome-guided metabolic reconsideration.</title>
        <authorList>
            <person name="Hartwich K."/>
            <person name="Poehlein A."/>
            <person name="Daniel R."/>
        </authorList>
    </citation>
    <scope>NUCLEOTIDE SEQUENCE [LARGE SCALE GENOMIC DNA]</scope>
    <source>
        <strain evidence="3">ATCC 7906 / DSM 604 / BCRC 14475 / CIP 104303 / KCTC 5404 / NCIMB 10678 / 9a</strain>
    </source>
</reference>
<dbReference type="SUPFAM" id="SSF55729">
    <property type="entry name" value="Acyl-CoA N-acyltransferases (Nat)"/>
    <property type="match status" value="1"/>
</dbReference>
<dbReference type="PROSITE" id="PS51186">
    <property type="entry name" value="GNAT"/>
    <property type="match status" value="1"/>
</dbReference>
<dbReference type="eggNOG" id="COG0456">
    <property type="taxonomic scope" value="Bacteria"/>
</dbReference>
<organism evidence="2 3">
    <name type="scientific">Gottschalkia acidurici (strain ATCC 7906 / DSM 604 / BCRC 14475 / CIP 104303 / KCTC 5404 / NCIMB 10678 / 9a)</name>
    <name type="common">Clostridium acidurici</name>
    <dbReference type="NCBI Taxonomy" id="1128398"/>
    <lineage>
        <taxon>Bacteria</taxon>
        <taxon>Bacillati</taxon>
        <taxon>Bacillota</taxon>
        <taxon>Tissierellia</taxon>
        <taxon>Tissierellales</taxon>
        <taxon>Gottschalkiaceae</taxon>
        <taxon>Gottschalkia</taxon>
    </lineage>
</organism>
<protein>
    <submittedName>
        <fullName evidence="2">Acetyltransferase, GNAT family</fullName>
    </submittedName>
</protein>
<dbReference type="STRING" id="1128398.Curi_c04650"/>
<dbReference type="OrthoDB" id="8116556at2"/>
<name>K0AXS3_GOTA9</name>
<feature type="domain" description="N-acetyltransferase" evidence="1">
    <location>
        <begin position="17"/>
        <end position="171"/>
    </location>
</feature>